<keyword evidence="9" id="KW-0067">ATP-binding</keyword>
<evidence type="ECO:0000256" key="10">
    <source>
        <dbReference type="ARBA" id="ARBA00023004"/>
    </source>
</evidence>
<evidence type="ECO:0000256" key="6">
    <source>
        <dbReference type="ARBA" id="ARBA00022801"/>
    </source>
</evidence>
<keyword evidence="7 16" id="KW-0347">Helicase</keyword>
<dbReference type="InterPro" id="IPR014140">
    <property type="entry name" value="DNA_helicase_suAddB"/>
</dbReference>
<keyword evidence="18" id="KW-1185">Reference proteome</keyword>
<evidence type="ECO:0000256" key="3">
    <source>
        <dbReference type="ARBA" id="ARBA00022723"/>
    </source>
</evidence>
<dbReference type="GO" id="GO:0003678">
    <property type="term" value="F:DNA helicase activity"/>
    <property type="evidence" value="ECO:0007669"/>
    <property type="project" value="UniProtKB-EC"/>
</dbReference>
<accession>A0A8S0XBZ3</accession>
<dbReference type="GO" id="GO:0004527">
    <property type="term" value="F:exonuclease activity"/>
    <property type="evidence" value="ECO:0007669"/>
    <property type="project" value="UniProtKB-KW"/>
</dbReference>
<name>A0A8S0XBZ3_9FIRM</name>
<dbReference type="EMBL" id="CDGJ01000115">
    <property type="protein sequence ID" value="CEJ09226.1"/>
    <property type="molecule type" value="Genomic_DNA"/>
</dbReference>
<feature type="compositionally biased region" description="Acidic residues" evidence="14">
    <location>
        <begin position="1169"/>
        <end position="1182"/>
    </location>
</feature>
<dbReference type="PANTHER" id="PTHR30591:SF1">
    <property type="entry name" value="RECBCD ENZYME SUBUNIT RECC"/>
    <property type="match status" value="1"/>
</dbReference>
<keyword evidence="5" id="KW-0227">DNA damage</keyword>
<keyword evidence="6 16" id="KW-0378">Hydrolase</keyword>
<keyword evidence="10" id="KW-0408">Iron</keyword>
<dbReference type="Pfam" id="PF12705">
    <property type="entry name" value="PDDEXK_1"/>
    <property type="match status" value="1"/>
</dbReference>
<dbReference type="EC" id="3.6.4.12" evidence="17"/>
<keyword evidence="8" id="KW-0269">Exonuclease</keyword>
<keyword evidence="4" id="KW-0547">Nucleotide-binding</keyword>
<organism evidence="16">
    <name type="scientific">Acididesulfobacillus acetoxydans</name>
    <dbReference type="NCBI Taxonomy" id="1561005"/>
    <lineage>
        <taxon>Bacteria</taxon>
        <taxon>Bacillati</taxon>
        <taxon>Bacillota</taxon>
        <taxon>Clostridia</taxon>
        <taxon>Eubacteriales</taxon>
        <taxon>Peptococcaceae</taxon>
        <taxon>Acididesulfobacillus</taxon>
    </lineage>
</organism>
<dbReference type="InterPro" id="IPR049035">
    <property type="entry name" value="ADDB_N"/>
</dbReference>
<evidence type="ECO:0000256" key="1">
    <source>
        <dbReference type="ARBA" id="ARBA00022485"/>
    </source>
</evidence>
<dbReference type="Proteomes" id="UP000836597">
    <property type="component" value="Chromosome"/>
</dbReference>
<dbReference type="GO" id="GO:0051539">
    <property type="term" value="F:4 iron, 4 sulfur cluster binding"/>
    <property type="evidence" value="ECO:0007669"/>
    <property type="project" value="UniProtKB-KW"/>
</dbReference>
<evidence type="ECO:0000256" key="14">
    <source>
        <dbReference type="SAM" id="MobiDB-lite"/>
    </source>
</evidence>
<keyword evidence="12" id="KW-0238">DNA-binding</keyword>
<dbReference type="PROSITE" id="PS51217">
    <property type="entry name" value="UVRD_HELICASE_CTER"/>
    <property type="match status" value="1"/>
</dbReference>
<dbReference type="KEGG" id="aacx:DEACI_2475"/>
<evidence type="ECO:0000256" key="7">
    <source>
        <dbReference type="ARBA" id="ARBA00022806"/>
    </source>
</evidence>
<feature type="region of interest" description="Disordered" evidence="14">
    <location>
        <begin position="1155"/>
        <end position="1182"/>
    </location>
</feature>
<gene>
    <name evidence="16" type="ORF">DEACI_2475</name>
    <name evidence="17" type="ORF">DEACI_3710</name>
</gene>
<keyword evidence="2" id="KW-0540">Nuclease</keyword>
<sequence>MALRFVLGRAGSGKSHFCLEEIRARVREDPGGAGLFLLVPEQATYQMELRLAATPDLGGMLRAQVLSFRRLGWRVLSEGGGGLGAALGELGKRMVLRRILLQKQGELSVLAPSAKRQGMADLLARTIAGCKAYRLKPEDLKRTAEAADGKLAEKLKDLALIFGEYEQMLGRGLRDPDDALMLMSARLAQIPSLCQAEVWLDGFKGFTPQELGVIEQLLRVCSLVTVSLPLEPGLLGSEGPEPAQELFLTPWQTYLALQRIAFAQGSEILTGVHLSGGRRFKGPILKHLERYYTSYPVQVYVQPDGDRGRREIRIAAAPNRRAEVEGTAREVLRLARDEGLHWYEMALLTRDMPGYARIIEDVFREYNIPLFLDQKRSVAHHPLPEFIQSALETVAGGWSFEAVFRCLKTGFFPLSRDAVDCLENYCLERGISGRRWFEDREWPSSPTGTAPDGLAQVQKVENEVSARIAGARQTVLRSLARFNEGLNGGEPLTVRRQAEEVYALLEEMEIPAQLTQHSALAEACGRIEEGRLQLQMWEGVLNVLDEMVAGLGEECLSLEDFAQILASGTENLQLGLIPPALDQVLAGALERSRNPEVRVLFLLGANEGVLPARPQEHGIFVESEREELARYGLELAPSGQVRWADEQFFLYSALTRAGEQVVLSYSLSDEDGKGMLAAPIVKRLRSMFPFLREELWGQKEESLEEICRAQPLFRTYALKLGEAGGELPPFWQAARRWFLSQPEWAPLAGLLEAGKPERRKEENLPPALARSLYGRRLRLSVSRLEMFNGCPFAHFAGYGLHLRERSVHRLAGPDLGLFFHRLLHDFARTVRREGLDWGRLSQEESWQILSRLTDLAAPELQHEILLSSARYRFLTRRLQKTVHRAVSVLAEHARRGCFVPVSLELPFGESGLPTAEIPLSGDNSLRLVGQIDRVDAACLEGKVYLRVVDYKSHEQVLSLERVYHGLSVQLITYLDAALQGAGVLLRRTAEILGPEAAQAGEVLPAGFLYFPVVDPVLDHELPLADDELEERRLKAIKVDGYLLADQAVLQAMDRRLAEGESDLLRLKMNKDGTLRQGGKVLSSEEFALLRTHLGRVVRDAGERILAGEIGIRPFKLGQATACRYCSYRPVCHFEEGYRHLPKLANAEIWQRLREDAAAGKPAPGQPEGSDAEELFWLEETRE</sequence>
<dbReference type="Gene3D" id="3.40.50.300">
    <property type="entry name" value="P-loop containing nucleotide triphosphate hydrolases"/>
    <property type="match status" value="4"/>
</dbReference>
<keyword evidence="11" id="KW-0411">Iron-sulfur</keyword>
<evidence type="ECO:0000256" key="8">
    <source>
        <dbReference type="ARBA" id="ARBA00022839"/>
    </source>
</evidence>
<dbReference type="PANTHER" id="PTHR30591">
    <property type="entry name" value="RECBCD ENZYME SUBUNIT RECC"/>
    <property type="match status" value="1"/>
</dbReference>
<reference evidence="16" key="2">
    <citation type="submission" date="2020-01" db="EMBL/GenBank/DDBJ databases">
        <authorList>
            <person name="Hornung B."/>
        </authorList>
    </citation>
    <scope>NUCLEOTIDE SEQUENCE</scope>
    <source>
        <strain evidence="16">PacBioINE</strain>
    </source>
</reference>
<dbReference type="EC" id="3.1.-.-" evidence="16"/>
<evidence type="ECO:0000256" key="5">
    <source>
        <dbReference type="ARBA" id="ARBA00022763"/>
    </source>
</evidence>
<reference evidence="17" key="1">
    <citation type="submission" date="2014-11" db="EMBL/GenBank/DDBJ databases">
        <authorList>
            <person name="Hornung B.V."/>
        </authorList>
    </citation>
    <scope>NUCLEOTIDE SEQUENCE</scope>
    <source>
        <strain evidence="17">INE</strain>
    </source>
</reference>
<evidence type="ECO:0000259" key="15">
    <source>
        <dbReference type="PROSITE" id="PS51217"/>
    </source>
</evidence>
<evidence type="ECO:0000313" key="16">
    <source>
        <dbReference type="EMBL" id="CAA7601806.1"/>
    </source>
</evidence>
<dbReference type="GO" id="GO:0003677">
    <property type="term" value="F:DNA binding"/>
    <property type="evidence" value="ECO:0007669"/>
    <property type="project" value="UniProtKB-KW"/>
</dbReference>
<evidence type="ECO:0000256" key="4">
    <source>
        <dbReference type="ARBA" id="ARBA00022741"/>
    </source>
</evidence>
<evidence type="ECO:0000256" key="12">
    <source>
        <dbReference type="ARBA" id="ARBA00023125"/>
    </source>
</evidence>
<dbReference type="InterPro" id="IPR027417">
    <property type="entry name" value="P-loop_NTPase"/>
</dbReference>
<dbReference type="SUPFAM" id="SSF52540">
    <property type="entry name" value="P-loop containing nucleoside triphosphate hydrolases"/>
    <property type="match status" value="1"/>
</dbReference>
<keyword evidence="1" id="KW-0004">4Fe-4S</keyword>
<evidence type="ECO:0000256" key="13">
    <source>
        <dbReference type="ARBA" id="ARBA00023204"/>
    </source>
</evidence>
<evidence type="ECO:0000256" key="2">
    <source>
        <dbReference type="ARBA" id="ARBA00022722"/>
    </source>
</evidence>
<dbReference type="Proteomes" id="UP001071230">
    <property type="component" value="Unassembled WGS sequence"/>
</dbReference>
<dbReference type="GO" id="GO:0005524">
    <property type="term" value="F:ATP binding"/>
    <property type="evidence" value="ECO:0007669"/>
    <property type="project" value="UniProtKB-KW"/>
</dbReference>
<evidence type="ECO:0000313" key="17">
    <source>
        <dbReference type="EMBL" id="CEJ09226.1"/>
    </source>
</evidence>
<evidence type="ECO:0000256" key="9">
    <source>
        <dbReference type="ARBA" id="ARBA00022840"/>
    </source>
</evidence>
<dbReference type="Pfam" id="PF21445">
    <property type="entry name" value="ADDB_N"/>
    <property type="match status" value="1"/>
</dbReference>
<dbReference type="GO" id="GO:0000724">
    <property type="term" value="P:double-strand break repair via homologous recombination"/>
    <property type="evidence" value="ECO:0007669"/>
    <property type="project" value="InterPro"/>
</dbReference>
<dbReference type="InterPro" id="IPR038726">
    <property type="entry name" value="PDDEXK_AddAB-type"/>
</dbReference>
<dbReference type="EMBL" id="LR746496">
    <property type="protein sequence ID" value="CAA7601806.1"/>
    <property type="molecule type" value="Genomic_DNA"/>
</dbReference>
<dbReference type="GO" id="GO:0046872">
    <property type="term" value="F:metal ion binding"/>
    <property type="evidence" value="ECO:0007669"/>
    <property type="project" value="UniProtKB-KW"/>
</dbReference>
<feature type="domain" description="UvrD-like helicase C-terminal" evidence="15">
    <location>
        <begin position="279"/>
        <end position="582"/>
    </location>
</feature>
<keyword evidence="3" id="KW-0479">Metal-binding</keyword>
<dbReference type="NCBIfam" id="TIGR02773">
    <property type="entry name" value="addB_Gpos"/>
    <property type="match status" value="1"/>
</dbReference>
<dbReference type="InterPro" id="IPR014017">
    <property type="entry name" value="DNA_helicase_UvrD-like_C"/>
</dbReference>
<proteinExistence type="predicted"/>
<keyword evidence="13" id="KW-0234">DNA repair</keyword>
<protein>
    <submittedName>
        <fullName evidence="17">ATP-dependent helicase/deoxyribonuclease subunit B</fullName>
        <ecNumber evidence="17">3.6.4.12</ecNumber>
    </submittedName>
    <submittedName>
        <fullName evidence="16">Helicase-exonuclease AddAB, AddB subunit</fullName>
        <ecNumber evidence="16">3.-.-.-</ecNumber>
        <ecNumber evidence="16">3.1.-.-</ecNumber>
    </submittedName>
</protein>
<evidence type="ECO:0000313" key="18">
    <source>
        <dbReference type="Proteomes" id="UP001071230"/>
    </source>
</evidence>
<dbReference type="EC" id="3.-.-.-" evidence="16"/>
<evidence type="ECO:0000256" key="11">
    <source>
        <dbReference type="ARBA" id="ARBA00023014"/>
    </source>
</evidence>
<dbReference type="AlphaFoldDB" id="A0A8S0XBZ3"/>